<proteinExistence type="predicted"/>
<dbReference type="EMBL" id="JAGKHQ010000012">
    <property type="protein sequence ID" value="KAG7503702.1"/>
    <property type="molecule type" value="Genomic_DNA"/>
</dbReference>
<evidence type="ECO:0000313" key="2">
    <source>
        <dbReference type="Proteomes" id="UP000693946"/>
    </source>
</evidence>
<reference evidence="1 2" key="1">
    <citation type="journal article" date="2021" name="Sci. Rep.">
        <title>Chromosome anchoring in Senegalese sole (Solea senegalensis) reveals sex-associated markers and genome rearrangements in flatfish.</title>
        <authorList>
            <person name="Guerrero-Cozar I."/>
            <person name="Gomez-Garrido J."/>
            <person name="Berbel C."/>
            <person name="Martinez-Blanch J.F."/>
            <person name="Alioto T."/>
            <person name="Claros M.G."/>
            <person name="Gagnaire P.A."/>
            <person name="Manchado M."/>
        </authorList>
    </citation>
    <scope>NUCLEOTIDE SEQUENCE [LARGE SCALE GENOMIC DNA]</scope>
    <source>
        <strain evidence="1">Sse05_10M</strain>
    </source>
</reference>
<keyword evidence="2" id="KW-1185">Reference proteome</keyword>
<comment type="caution">
    <text evidence="1">The sequence shown here is derived from an EMBL/GenBank/DDBJ whole genome shotgun (WGS) entry which is preliminary data.</text>
</comment>
<evidence type="ECO:0000313" key="1">
    <source>
        <dbReference type="EMBL" id="KAG7503702.1"/>
    </source>
</evidence>
<sequence>MVSRKRVRQCFRLPQRLRQRQCWRHVGCAPQTLENKSGIVGEYSGDGRIVRPLSVPEPSLEHFDKKFLLSGRPGNSQP</sequence>
<dbReference type="Proteomes" id="UP000693946">
    <property type="component" value="Linkage Group LG2"/>
</dbReference>
<protein>
    <submittedName>
        <fullName evidence="1">Uncharacterized protein</fullName>
    </submittedName>
</protein>
<organism evidence="1 2">
    <name type="scientific">Solea senegalensis</name>
    <name type="common">Senegalese sole</name>
    <dbReference type="NCBI Taxonomy" id="28829"/>
    <lineage>
        <taxon>Eukaryota</taxon>
        <taxon>Metazoa</taxon>
        <taxon>Chordata</taxon>
        <taxon>Craniata</taxon>
        <taxon>Vertebrata</taxon>
        <taxon>Euteleostomi</taxon>
        <taxon>Actinopterygii</taxon>
        <taxon>Neopterygii</taxon>
        <taxon>Teleostei</taxon>
        <taxon>Neoteleostei</taxon>
        <taxon>Acanthomorphata</taxon>
        <taxon>Carangaria</taxon>
        <taxon>Pleuronectiformes</taxon>
        <taxon>Pleuronectoidei</taxon>
        <taxon>Soleidae</taxon>
        <taxon>Solea</taxon>
    </lineage>
</organism>
<gene>
    <name evidence="1" type="ORF">JOB18_043417</name>
</gene>
<accession>A0AAV6RIB3</accession>
<dbReference type="AlphaFoldDB" id="A0AAV6RIB3"/>
<name>A0AAV6RIB3_SOLSE</name>